<proteinExistence type="predicted"/>
<dbReference type="Pfam" id="PF18739">
    <property type="entry name" value="HEPN_Apea"/>
    <property type="match status" value="1"/>
</dbReference>
<dbReference type="RefSeq" id="WP_188222221.1">
    <property type="nucleotide sequence ID" value="NZ_JACVXD010000001.1"/>
</dbReference>
<organism evidence="3 4">
    <name type="scientific">Aestuariibaculum marinum</name>
    <dbReference type="NCBI Taxonomy" id="2683592"/>
    <lineage>
        <taxon>Bacteria</taxon>
        <taxon>Pseudomonadati</taxon>
        <taxon>Bacteroidota</taxon>
        <taxon>Flavobacteriia</taxon>
        <taxon>Flavobacteriales</taxon>
        <taxon>Flavobacteriaceae</taxon>
    </lineage>
</organism>
<accession>A0A8J6PTS8</accession>
<dbReference type="AlphaFoldDB" id="A0A8J6PTS8"/>
<dbReference type="Proteomes" id="UP000621516">
    <property type="component" value="Unassembled WGS sequence"/>
</dbReference>
<dbReference type="EMBL" id="JACVXD010000001">
    <property type="protein sequence ID" value="MBD0822916.1"/>
    <property type="molecule type" value="Genomic_DNA"/>
</dbReference>
<dbReference type="Pfam" id="PF18862">
    <property type="entry name" value="ApeA_NTD1"/>
    <property type="match status" value="1"/>
</dbReference>
<dbReference type="InterPro" id="IPR041229">
    <property type="entry name" value="HEPN_Apea"/>
</dbReference>
<name>A0A8J6PTS8_9FLAO</name>
<evidence type="ECO:0008006" key="5">
    <source>
        <dbReference type="Google" id="ProtNLM"/>
    </source>
</evidence>
<feature type="domain" description="ApeA N-terminal" evidence="2">
    <location>
        <begin position="9"/>
        <end position="268"/>
    </location>
</feature>
<protein>
    <recommendedName>
        <fullName evidence="5">ApeA N-terminal domain-containing protein</fullName>
    </recommendedName>
</protein>
<evidence type="ECO:0000259" key="2">
    <source>
        <dbReference type="Pfam" id="PF18862"/>
    </source>
</evidence>
<feature type="domain" description="Apea-like HEPN" evidence="1">
    <location>
        <begin position="308"/>
        <end position="393"/>
    </location>
</feature>
<comment type="caution">
    <text evidence="3">The sequence shown here is derived from an EMBL/GenBank/DDBJ whole genome shotgun (WGS) entry which is preliminary data.</text>
</comment>
<dbReference type="InterPro" id="IPR041223">
    <property type="entry name" value="ApeA_NTD"/>
</dbReference>
<keyword evidence="4" id="KW-1185">Reference proteome</keyword>
<evidence type="ECO:0000313" key="4">
    <source>
        <dbReference type="Proteomes" id="UP000621516"/>
    </source>
</evidence>
<evidence type="ECO:0000313" key="3">
    <source>
        <dbReference type="EMBL" id="MBD0822916.1"/>
    </source>
</evidence>
<reference evidence="3 4" key="1">
    <citation type="journal article" date="2018" name="J. Microbiol.">
        <title>Aestuariibaculum marinum sp. nov., a marine bacterium isolated from seawater in South Korea.</title>
        <authorList>
            <person name="Choi J."/>
            <person name="Lee D."/>
            <person name="Jang J.H."/>
            <person name="Cha S."/>
            <person name="Seo T."/>
        </authorList>
    </citation>
    <scope>NUCLEOTIDE SEQUENCE [LARGE SCALE GENOMIC DNA]</scope>
    <source>
        <strain evidence="3 4">IP7</strain>
    </source>
</reference>
<sequence>MEYYNKYFDGIFWIPNNEDDKIISTLHIDQEGKATISSLESFNNTEFINDLLNIDLVLGYVNCQDESKTYSIKLYNLYKSHETLGYLNKVKYTSNDVLIAKAIDKNINSEPYTSIMLNSVLIDNWVSITGFNFKKFNHEKNFEITHLYNQPDTIQLYNDEKINIYIYFRAQSRYHNRRKSSITEEVFINIEVSELKNIEELNKIRIIIDRLLNLILFKPFISSVIELRTIDKINYRMIKKFNEFDSNLTKSIDFTLFKNNSQNIFSKWFKKQNKLDLAIVNFFSVFGRKGVLIENKFLTYISILENFHKNHIKSEAYLKTRLKYLLEKSSISQKIMDINSFADKLKITRNYHAHLEEKHKSKSLTGLEIHYSNYLLEFLIREIFLNEIGIKENLSVPPNVEKCLSIINQLK</sequence>
<gene>
    <name evidence="3" type="ORF">ICJ85_02690</name>
</gene>
<evidence type="ECO:0000259" key="1">
    <source>
        <dbReference type="Pfam" id="PF18739"/>
    </source>
</evidence>